<dbReference type="AlphaFoldDB" id="E9H7L2"/>
<gene>
    <name evidence="2" type="ORF">DAPPUDRAFT_326389</name>
</gene>
<dbReference type="Proteomes" id="UP000000305">
    <property type="component" value="Unassembled WGS sequence"/>
</dbReference>
<organism evidence="2 3">
    <name type="scientific">Daphnia pulex</name>
    <name type="common">Water flea</name>
    <dbReference type="NCBI Taxonomy" id="6669"/>
    <lineage>
        <taxon>Eukaryota</taxon>
        <taxon>Metazoa</taxon>
        <taxon>Ecdysozoa</taxon>
        <taxon>Arthropoda</taxon>
        <taxon>Crustacea</taxon>
        <taxon>Branchiopoda</taxon>
        <taxon>Diplostraca</taxon>
        <taxon>Cladocera</taxon>
        <taxon>Anomopoda</taxon>
        <taxon>Daphniidae</taxon>
        <taxon>Daphnia</taxon>
    </lineage>
</organism>
<dbReference type="HOGENOM" id="CLU_3108523_0_0_1"/>
<evidence type="ECO:0000256" key="1">
    <source>
        <dbReference type="SAM" id="MobiDB-lite"/>
    </source>
</evidence>
<feature type="compositionally biased region" description="Polar residues" evidence="1">
    <location>
        <begin position="1"/>
        <end position="11"/>
    </location>
</feature>
<dbReference type="KEGG" id="dpx:DAPPUDRAFT_326389"/>
<dbReference type="EMBL" id="GL732601">
    <property type="protein sequence ID" value="EFX72207.1"/>
    <property type="molecule type" value="Genomic_DNA"/>
</dbReference>
<name>E9H7L2_DAPPU</name>
<sequence length="51" mass="5609">METDNKSTSGAQLKDEENLEGEPFNYDDILKHLGQLGIILLQSAQPTSGFD</sequence>
<proteinExistence type="predicted"/>
<evidence type="ECO:0000313" key="2">
    <source>
        <dbReference type="EMBL" id="EFX72207.1"/>
    </source>
</evidence>
<dbReference type="InParanoid" id="E9H7L2"/>
<feature type="region of interest" description="Disordered" evidence="1">
    <location>
        <begin position="1"/>
        <end position="20"/>
    </location>
</feature>
<protein>
    <submittedName>
        <fullName evidence="2">Uncharacterized protein</fullName>
    </submittedName>
</protein>
<keyword evidence="3" id="KW-1185">Reference proteome</keyword>
<accession>E9H7L2</accession>
<evidence type="ECO:0000313" key="3">
    <source>
        <dbReference type="Proteomes" id="UP000000305"/>
    </source>
</evidence>
<reference evidence="2 3" key="1">
    <citation type="journal article" date="2011" name="Science">
        <title>The ecoresponsive genome of Daphnia pulex.</title>
        <authorList>
            <person name="Colbourne J.K."/>
            <person name="Pfrender M.E."/>
            <person name="Gilbert D."/>
            <person name="Thomas W.K."/>
            <person name="Tucker A."/>
            <person name="Oakley T.H."/>
            <person name="Tokishita S."/>
            <person name="Aerts A."/>
            <person name="Arnold G.J."/>
            <person name="Basu M.K."/>
            <person name="Bauer D.J."/>
            <person name="Caceres C.E."/>
            <person name="Carmel L."/>
            <person name="Casola C."/>
            <person name="Choi J.H."/>
            <person name="Detter J.C."/>
            <person name="Dong Q."/>
            <person name="Dusheyko S."/>
            <person name="Eads B.D."/>
            <person name="Frohlich T."/>
            <person name="Geiler-Samerotte K.A."/>
            <person name="Gerlach D."/>
            <person name="Hatcher P."/>
            <person name="Jogdeo S."/>
            <person name="Krijgsveld J."/>
            <person name="Kriventseva E.V."/>
            <person name="Kultz D."/>
            <person name="Laforsch C."/>
            <person name="Lindquist E."/>
            <person name="Lopez J."/>
            <person name="Manak J.R."/>
            <person name="Muller J."/>
            <person name="Pangilinan J."/>
            <person name="Patwardhan R.P."/>
            <person name="Pitluck S."/>
            <person name="Pritham E.J."/>
            <person name="Rechtsteiner A."/>
            <person name="Rho M."/>
            <person name="Rogozin I.B."/>
            <person name="Sakarya O."/>
            <person name="Salamov A."/>
            <person name="Schaack S."/>
            <person name="Shapiro H."/>
            <person name="Shiga Y."/>
            <person name="Skalitzky C."/>
            <person name="Smith Z."/>
            <person name="Souvorov A."/>
            <person name="Sung W."/>
            <person name="Tang Z."/>
            <person name="Tsuchiya D."/>
            <person name="Tu H."/>
            <person name="Vos H."/>
            <person name="Wang M."/>
            <person name="Wolf Y.I."/>
            <person name="Yamagata H."/>
            <person name="Yamada T."/>
            <person name="Ye Y."/>
            <person name="Shaw J.R."/>
            <person name="Andrews J."/>
            <person name="Crease T.J."/>
            <person name="Tang H."/>
            <person name="Lucas S.M."/>
            <person name="Robertson H.M."/>
            <person name="Bork P."/>
            <person name="Koonin E.V."/>
            <person name="Zdobnov E.M."/>
            <person name="Grigoriev I.V."/>
            <person name="Lynch M."/>
            <person name="Boore J.L."/>
        </authorList>
    </citation>
    <scope>NUCLEOTIDE SEQUENCE [LARGE SCALE GENOMIC DNA]</scope>
</reference>